<dbReference type="Gene3D" id="1.10.10.10">
    <property type="entry name" value="Winged helix-like DNA-binding domain superfamily/Winged helix DNA-binding domain"/>
    <property type="match status" value="1"/>
</dbReference>
<evidence type="ECO:0000256" key="5">
    <source>
        <dbReference type="PROSITE-ProRule" id="PRU10007"/>
    </source>
</evidence>
<evidence type="ECO:0000313" key="10">
    <source>
        <dbReference type="Proteomes" id="UP000830158"/>
    </source>
</evidence>
<dbReference type="Pfam" id="PF00072">
    <property type="entry name" value="Response_reg"/>
    <property type="match status" value="1"/>
</dbReference>
<evidence type="ECO:0000256" key="1">
    <source>
        <dbReference type="ARBA" id="ARBA00022553"/>
    </source>
</evidence>
<dbReference type="SUPFAM" id="SSF52172">
    <property type="entry name" value="CheY-like"/>
    <property type="match status" value="1"/>
</dbReference>
<keyword evidence="2 6" id="KW-0560">Oxidoreductase</keyword>
<gene>
    <name evidence="9" type="ORF">L1857_22015</name>
</gene>
<dbReference type="Gene3D" id="3.20.20.30">
    <property type="entry name" value="Luciferase-like domain"/>
    <property type="match status" value="1"/>
</dbReference>
<dbReference type="SUPFAM" id="SSF51679">
    <property type="entry name" value="Bacterial luciferase-like"/>
    <property type="match status" value="1"/>
</dbReference>
<keyword evidence="1 4" id="KW-0597">Phosphoprotein</keyword>
<dbReference type="EMBL" id="CP091196">
    <property type="protein sequence ID" value="UQS25292.1"/>
    <property type="molecule type" value="Genomic_DNA"/>
</dbReference>
<evidence type="ECO:0000256" key="4">
    <source>
        <dbReference type="PROSITE-ProRule" id="PRU00169"/>
    </source>
</evidence>
<name>A0ABY4NZ60_9PSEU</name>
<dbReference type="PROSITE" id="PS50110">
    <property type="entry name" value="RESPONSE_REGULATORY"/>
    <property type="match status" value="1"/>
</dbReference>
<dbReference type="Pfam" id="PF00196">
    <property type="entry name" value="GerE"/>
    <property type="match status" value="1"/>
</dbReference>
<dbReference type="Gene3D" id="3.40.605.10">
    <property type="entry name" value="Aldehyde Dehydrogenase, Chain A, domain 1"/>
    <property type="match status" value="1"/>
</dbReference>
<dbReference type="Gene3D" id="3.40.309.10">
    <property type="entry name" value="Aldehyde Dehydrogenase, Chain A, domain 2"/>
    <property type="match status" value="2"/>
</dbReference>
<accession>A0ABY4NZ60</accession>
<protein>
    <submittedName>
        <fullName evidence="9">Aldehyde dehydrogenase family protein</fullName>
    </submittedName>
</protein>
<dbReference type="InterPro" id="IPR000792">
    <property type="entry name" value="Tscrpt_reg_LuxR_C"/>
</dbReference>
<feature type="domain" description="HTH luxR-type" evidence="7">
    <location>
        <begin position="581"/>
        <end position="646"/>
    </location>
</feature>
<dbReference type="PANTHER" id="PTHR11699">
    <property type="entry name" value="ALDEHYDE DEHYDROGENASE-RELATED"/>
    <property type="match status" value="1"/>
</dbReference>
<feature type="active site" evidence="5">
    <location>
        <position position="221"/>
    </location>
</feature>
<sequence length="699" mass="72623">MLDPSTGDVLARVPRGGPADADAAVTAAAEAFPAWRDTPATERAALILRWVRLIEQHETEIDRLESREVGRPHWGPPPLARILTFIAGQADKVQGVSLPAGPGVLGLTLREPYGVVGSIIPWNAPGPMFVNDAGAAIAAGNTIVVKPAEDAPLTPLALARLALEAGIPPGVINVVTGYGGEAGAALPVHPGIRRTSFAGSPETGSLVMAACARNLVPLHLELGGKSPQIVFADADLDTAIPAIAMGITLINAKQHARVLDYVRVGREEGAELVLGGGVPDGFDRGFFVEPTLFDHVAPDMRIAQEEIFGPALSVIPVESEEDALEVANGTGYGLVASVWTRDLGRAVRMSKGLQAGQVAVNAALGAGVTGRSDHLLGVDPADAGYRPTDCWTTLGGLARDTRRVRLGAVVGAATFRQPGILATIVAGVDEMSGGRVELGLGTGWYERDDGVRRHGHRVPGPHADAVPAVIGVLVSDDHAVVRRGIAAYLESTEGIEVVGEAVDGDRALAELARLAALGSLPPVVLMDVLMPELNGITALKAITAKYPGVRVVVLTSFGETERVHAALQAGAAGLTRQLVSPPMGLAALTARERTILALVGRGLSNRQIATKLSISERTPRTHVSHVLTKLQLPSRTQAALFARVDRRGLIAGGETVMLTANTGVVLALSRLGSGHDSTSAPVGERVGLFGRFGVRAAVA</sequence>
<dbReference type="PROSITE" id="PS50043">
    <property type="entry name" value="HTH_LUXR_2"/>
    <property type="match status" value="1"/>
</dbReference>
<evidence type="ECO:0000313" key="9">
    <source>
        <dbReference type="EMBL" id="UQS25292.1"/>
    </source>
</evidence>
<proteinExistence type="inferred from homology"/>
<dbReference type="CDD" id="cd06170">
    <property type="entry name" value="LuxR_C_like"/>
    <property type="match status" value="1"/>
</dbReference>
<dbReference type="InterPro" id="IPR016161">
    <property type="entry name" value="Ald_DH/histidinol_DH"/>
</dbReference>
<reference evidence="9" key="1">
    <citation type="submission" date="2022-01" db="EMBL/GenBank/DDBJ databases">
        <title>PSI-footprinting approach for the identification of protein synthesis inhibitor producers.</title>
        <authorList>
            <person name="Handel F."/>
            <person name="Kulik A."/>
            <person name="Wex K.W."/>
            <person name="Berscheid A."/>
            <person name="Saur J.S."/>
            <person name="Winkler A."/>
            <person name="Wibberg D."/>
            <person name="Kalinowski J."/>
            <person name="Broetz-Oesterhelt H."/>
            <person name="Mast Y."/>
        </authorList>
    </citation>
    <scope>NUCLEOTIDE SEQUENCE</scope>
    <source>
        <strain evidence="9">KNN 49.3e</strain>
    </source>
</reference>
<dbReference type="InterPro" id="IPR016032">
    <property type="entry name" value="Sig_transdc_resp-reg_C-effctor"/>
</dbReference>
<evidence type="ECO:0000256" key="2">
    <source>
        <dbReference type="ARBA" id="ARBA00023002"/>
    </source>
</evidence>
<dbReference type="Proteomes" id="UP000830158">
    <property type="component" value="Chromosome"/>
</dbReference>
<dbReference type="InterPro" id="IPR001789">
    <property type="entry name" value="Sig_transdc_resp-reg_receiver"/>
</dbReference>
<dbReference type="RefSeq" id="WP_116110545.1">
    <property type="nucleotide sequence ID" value="NZ_CP091196.1"/>
</dbReference>
<dbReference type="InterPro" id="IPR011006">
    <property type="entry name" value="CheY-like_superfamily"/>
</dbReference>
<dbReference type="InterPro" id="IPR016163">
    <property type="entry name" value="Ald_DH_C"/>
</dbReference>
<keyword evidence="3" id="KW-0238">DNA-binding</keyword>
<dbReference type="Pfam" id="PF00171">
    <property type="entry name" value="Aldedh"/>
    <property type="match status" value="2"/>
</dbReference>
<dbReference type="SUPFAM" id="SSF53720">
    <property type="entry name" value="ALDH-like"/>
    <property type="match status" value="1"/>
</dbReference>
<dbReference type="InterPro" id="IPR015590">
    <property type="entry name" value="Aldehyde_DH_dom"/>
</dbReference>
<dbReference type="InterPro" id="IPR016162">
    <property type="entry name" value="Ald_DH_N"/>
</dbReference>
<dbReference type="InterPro" id="IPR036661">
    <property type="entry name" value="Luciferase-like_sf"/>
</dbReference>
<dbReference type="SMART" id="SM00421">
    <property type="entry name" value="HTH_LUXR"/>
    <property type="match status" value="1"/>
</dbReference>
<dbReference type="Pfam" id="PF00296">
    <property type="entry name" value="Bac_luciferase"/>
    <property type="match status" value="1"/>
</dbReference>
<dbReference type="SMART" id="SM00448">
    <property type="entry name" value="REC"/>
    <property type="match status" value="1"/>
</dbReference>
<evidence type="ECO:0000259" key="7">
    <source>
        <dbReference type="PROSITE" id="PS50043"/>
    </source>
</evidence>
<dbReference type="InterPro" id="IPR029510">
    <property type="entry name" value="Ald_DH_CS_GLU"/>
</dbReference>
<dbReference type="PROSITE" id="PS00687">
    <property type="entry name" value="ALDEHYDE_DEHYDR_GLU"/>
    <property type="match status" value="1"/>
</dbReference>
<evidence type="ECO:0000256" key="3">
    <source>
        <dbReference type="ARBA" id="ARBA00023125"/>
    </source>
</evidence>
<comment type="similarity">
    <text evidence="6">Belongs to the aldehyde dehydrogenase family.</text>
</comment>
<dbReference type="Gene3D" id="3.40.50.2300">
    <property type="match status" value="1"/>
</dbReference>
<dbReference type="CDD" id="cd17535">
    <property type="entry name" value="REC_NarL-like"/>
    <property type="match status" value="1"/>
</dbReference>
<feature type="domain" description="Response regulatory" evidence="8">
    <location>
        <begin position="471"/>
        <end position="592"/>
    </location>
</feature>
<organism evidence="9 10">
    <name type="scientific">Amycolatopsis thermalba</name>
    <dbReference type="NCBI Taxonomy" id="944492"/>
    <lineage>
        <taxon>Bacteria</taxon>
        <taxon>Bacillati</taxon>
        <taxon>Actinomycetota</taxon>
        <taxon>Actinomycetes</taxon>
        <taxon>Pseudonocardiales</taxon>
        <taxon>Pseudonocardiaceae</taxon>
        <taxon>Amycolatopsis</taxon>
    </lineage>
</organism>
<dbReference type="PRINTS" id="PR00038">
    <property type="entry name" value="HTHLUXR"/>
</dbReference>
<evidence type="ECO:0000259" key="8">
    <source>
        <dbReference type="PROSITE" id="PS50110"/>
    </source>
</evidence>
<keyword evidence="10" id="KW-1185">Reference proteome</keyword>
<dbReference type="InterPro" id="IPR011251">
    <property type="entry name" value="Luciferase-like_dom"/>
</dbReference>
<dbReference type="SUPFAM" id="SSF46894">
    <property type="entry name" value="C-terminal effector domain of the bipartite response regulators"/>
    <property type="match status" value="1"/>
</dbReference>
<dbReference type="InterPro" id="IPR036388">
    <property type="entry name" value="WH-like_DNA-bd_sf"/>
</dbReference>
<dbReference type="InterPro" id="IPR058245">
    <property type="entry name" value="NreC/VraR/RcsB-like_REC"/>
</dbReference>
<evidence type="ECO:0000256" key="6">
    <source>
        <dbReference type="RuleBase" id="RU003345"/>
    </source>
</evidence>
<feature type="modified residue" description="4-aspartylphosphate" evidence="4">
    <location>
        <position position="527"/>
    </location>
</feature>